<organism evidence="1 2">
    <name type="scientific">Porites lobata</name>
    <dbReference type="NCBI Taxonomy" id="104759"/>
    <lineage>
        <taxon>Eukaryota</taxon>
        <taxon>Metazoa</taxon>
        <taxon>Cnidaria</taxon>
        <taxon>Anthozoa</taxon>
        <taxon>Hexacorallia</taxon>
        <taxon>Scleractinia</taxon>
        <taxon>Fungiina</taxon>
        <taxon>Poritidae</taxon>
        <taxon>Porites</taxon>
    </lineage>
</organism>
<comment type="caution">
    <text evidence="1">The sequence shown here is derived from an EMBL/GenBank/DDBJ whole genome shotgun (WGS) entry which is preliminary data.</text>
</comment>
<keyword evidence="2" id="KW-1185">Reference proteome</keyword>
<evidence type="ECO:0000313" key="2">
    <source>
        <dbReference type="Proteomes" id="UP001159405"/>
    </source>
</evidence>
<sequence>MKAPFIIYADFEALIKKIPERERERTMASCTEKTDKHEACGFTFTVVRCDGKSWPVVKYRQGADGQKKAVEEPEFLDSVGAWDRDTGIAGKAIKRCFYKQFIGPKNKRKEEDPADKWIEKTDTDCLFCGSPLLRKNFRDSMKGIATFAGVSAGPRTTRATKNCG</sequence>
<name>A0ABN8Q616_9CNID</name>
<reference evidence="1 2" key="1">
    <citation type="submission" date="2022-05" db="EMBL/GenBank/DDBJ databases">
        <authorList>
            <consortium name="Genoscope - CEA"/>
            <person name="William W."/>
        </authorList>
    </citation>
    <scope>NUCLEOTIDE SEQUENCE [LARGE SCALE GENOMIC DNA]</scope>
</reference>
<proteinExistence type="predicted"/>
<accession>A0ABN8Q616</accession>
<protein>
    <submittedName>
        <fullName evidence="1">Uncharacterized protein</fullName>
    </submittedName>
</protein>
<dbReference type="EMBL" id="CALNXK010000107">
    <property type="protein sequence ID" value="CAH3157341.1"/>
    <property type="molecule type" value="Genomic_DNA"/>
</dbReference>
<dbReference type="Proteomes" id="UP001159405">
    <property type="component" value="Unassembled WGS sequence"/>
</dbReference>
<evidence type="ECO:0000313" key="1">
    <source>
        <dbReference type="EMBL" id="CAH3157341.1"/>
    </source>
</evidence>
<gene>
    <name evidence="1" type="ORF">PLOB_00002196</name>
</gene>